<organism evidence="1 2">
    <name type="scientific">Nesidiocoris tenuis</name>
    <dbReference type="NCBI Taxonomy" id="355587"/>
    <lineage>
        <taxon>Eukaryota</taxon>
        <taxon>Metazoa</taxon>
        <taxon>Ecdysozoa</taxon>
        <taxon>Arthropoda</taxon>
        <taxon>Hexapoda</taxon>
        <taxon>Insecta</taxon>
        <taxon>Pterygota</taxon>
        <taxon>Neoptera</taxon>
        <taxon>Paraneoptera</taxon>
        <taxon>Hemiptera</taxon>
        <taxon>Heteroptera</taxon>
        <taxon>Panheteroptera</taxon>
        <taxon>Cimicomorpha</taxon>
        <taxon>Miridae</taxon>
        <taxon>Dicyphina</taxon>
        <taxon>Nesidiocoris</taxon>
    </lineage>
</organism>
<evidence type="ECO:0000313" key="2">
    <source>
        <dbReference type="Proteomes" id="UP000479000"/>
    </source>
</evidence>
<proteinExistence type="predicted"/>
<dbReference type="EMBL" id="CADCXU010015942">
    <property type="protein sequence ID" value="CAB0005139.1"/>
    <property type="molecule type" value="Genomic_DNA"/>
</dbReference>
<feature type="non-terminal residue" evidence="1">
    <location>
        <position position="1"/>
    </location>
</feature>
<keyword evidence="2" id="KW-1185">Reference proteome</keyword>
<protein>
    <submittedName>
        <fullName evidence="1">Uncharacterized protein</fullName>
    </submittedName>
</protein>
<dbReference type="OrthoDB" id="6226069at2759"/>
<dbReference type="Proteomes" id="UP000479000">
    <property type="component" value="Unassembled WGS sequence"/>
</dbReference>
<sequence>RIPSTVCRWLDAARTRSGTALHKRTAGGAFTYLVTARDRICNEPHRKWEYWNRPKIEDRNGASEKLFLIHIYSESLPEQVSVCPLRPVNGSIVIVLKSRIGTELQKKLFLVHIYSESLPEQVSVCPVNGSIVIVLKSRIGTELQKNLFLIHIYSESLPEQVSVCPLVRVSFLLLTSNRVKSPVTIITVRAAQRFLTNFGPTSFLLNYCCETVVQFERSCDWLRDGRSASKVDELLECHKNGPI</sequence>
<dbReference type="AlphaFoldDB" id="A0A6H5GUT3"/>
<evidence type="ECO:0000313" key="1">
    <source>
        <dbReference type="EMBL" id="CAB0005139.1"/>
    </source>
</evidence>
<accession>A0A6H5GUT3</accession>
<name>A0A6H5GUT3_9HEMI</name>
<reference evidence="1 2" key="1">
    <citation type="submission" date="2020-02" db="EMBL/GenBank/DDBJ databases">
        <authorList>
            <person name="Ferguson B K."/>
        </authorList>
    </citation>
    <scope>NUCLEOTIDE SEQUENCE [LARGE SCALE GENOMIC DNA]</scope>
</reference>
<gene>
    <name evidence="1" type="ORF">NTEN_LOCUS10616</name>
</gene>